<accession>A0AA36GPF6</accession>
<name>A0AA36GPF6_CYLNA</name>
<proteinExistence type="predicted"/>
<reference evidence="2" key="1">
    <citation type="submission" date="2023-07" db="EMBL/GenBank/DDBJ databases">
        <authorList>
            <consortium name="CYATHOMIX"/>
        </authorList>
    </citation>
    <scope>NUCLEOTIDE SEQUENCE</scope>
    <source>
        <strain evidence="2">N/A</strain>
    </source>
</reference>
<protein>
    <submittedName>
        <fullName evidence="2">Uncharacterized protein</fullName>
    </submittedName>
</protein>
<keyword evidence="3" id="KW-1185">Reference proteome</keyword>
<feature type="compositionally biased region" description="Basic and acidic residues" evidence="1">
    <location>
        <begin position="1"/>
        <end position="13"/>
    </location>
</feature>
<feature type="region of interest" description="Disordered" evidence="1">
    <location>
        <begin position="1"/>
        <end position="21"/>
    </location>
</feature>
<comment type="caution">
    <text evidence="2">The sequence shown here is derived from an EMBL/GenBank/DDBJ whole genome shotgun (WGS) entry which is preliminary data.</text>
</comment>
<evidence type="ECO:0000313" key="3">
    <source>
        <dbReference type="Proteomes" id="UP001176961"/>
    </source>
</evidence>
<dbReference type="AlphaFoldDB" id="A0AA36GPF6"/>
<dbReference type="EMBL" id="CATQJL010000112">
    <property type="protein sequence ID" value="CAJ0595770.1"/>
    <property type="molecule type" value="Genomic_DNA"/>
</dbReference>
<evidence type="ECO:0000256" key="1">
    <source>
        <dbReference type="SAM" id="MobiDB-lite"/>
    </source>
</evidence>
<organism evidence="2 3">
    <name type="scientific">Cylicocyclus nassatus</name>
    <name type="common">Nematode worm</name>
    <dbReference type="NCBI Taxonomy" id="53992"/>
    <lineage>
        <taxon>Eukaryota</taxon>
        <taxon>Metazoa</taxon>
        <taxon>Ecdysozoa</taxon>
        <taxon>Nematoda</taxon>
        <taxon>Chromadorea</taxon>
        <taxon>Rhabditida</taxon>
        <taxon>Rhabditina</taxon>
        <taxon>Rhabditomorpha</taxon>
        <taxon>Strongyloidea</taxon>
        <taxon>Strongylidae</taxon>
        <taxon>Cylicocyclus</taxon>
    </lineage>
</organism>
<evidence type="ECO:0000313" key="2">
    <source>
        <dbReference type="EMBL" id="CAJ0595770.1"/>
    </source>
</evidence>
<sequence length="185" mass="21178">MEREQSLDQRSTGEHVQGGWNRDGERKALETVVEEEEEKYDYDNVYCRDIVPCIEGLPWNAYPYQSLLWRLAQEICDVLDLLDNHHTTYNCTLEKRAMEYQIEQVQNPAFAIRDCHVNLQGTLSEKEESDEGVGRIVMTQNDNVISTLEGCGEVSFYGCGIRGDGYENFGGVRILCLFGKFDCNS</sequence>
<dbReference type="Proteomes" id="UP001176961">
    <property type="component" value="Unassembled WGS sequence"/>
</dbReference>
<gene>
    <name evidence="2" type="ORF">CYNAS_LOCUS7753</name>
</gene>